<evidence type="ECO:0000313" key="11">
    <source>
        <dbReference type="Proteomes" id="UP000694846"/>
    </source>
</evidence>
<dbReference type="PANTHER" id="PTHR42753">
    <property type="entry name" value="MITOCHONDRIAL RIBOSOME PROTEIN L39/PROLYL-TRNA LIGASE FAMILY MEMBER"/>
    <property type="match status" value="1"/>
</dbReference>
<evidence type="ECO:0000259" key="10">
    <source>
        <dbReference type="PROSITE" id="PS50862"/>
    </source>
</evidence>
<dbReference type="PANTHER" id="PTHR42753:SF10">
    <property type="entry name" value="PROLINE--TRNA LIGASE, MITOCHONDRIAL-RELATED"/>
    <property type="match status" value="1"/>
</dbReference>
<dbReference type="RefSeq" id="XP_025416325.1">
    <property type="nucleotide sequence ID" value="XM_025560540.1"/>
</dbReference>
<accession>A0A8B8G106</accession>
<evidence type="ECO:0000256" key="8">
    <source>
        <dbReference type="ARBA" id="ARBA00047671"/>
    </source>
</evidence>
<dbReference type="InterPro" id="IPR006195">
    <property type="entry name" value="aa-tRNA-synth_II"/>
</dbReference>
<sequence length="443" mass="50186">MKMNSLKNIFRPTMPMSKNILFKPDELISNSQKLMLELGLIRQSANGLYHLLPLAQRSLDKLICIINKNMMDIGAQKISMPVLIQSSLWKKSGRLSKNMEDLYIVKDRKNKEFLLSPTHEEVVTNLFSSDPKTYKQLPLMLYQIGTKFRDEIRPKLGIIRSREFLMKDLYSFDKDEVNAVDTYNKICQAYENIFKQIGVKFIKDVFNLTIVEGSSGMMGGSQSHEFHYPSEVGDDTLLLCNNCGFGMNKEVSSDLIKCLKCSSTNIECTKAIEVGHTFLLGTFYSKALSAKYLDSDGTSKPPYMGSYGLGVSRIIGASVECLSTQEIIQWPKSLSPFTVCIIPAKEGSIEERISENNLFTLYNNLTEIFGEDIVVDDRTHMTIGKRFIEAKKLGFPFVIIVGKKVTESPSLYELYKSSTKKSEHFEFGSLIDILKKQCNQQNT</sequence>
<dbReference type="AlphaFoldDB" id="A0A8B8G106"/>
<dbReference type="PRINTS" id="PR01046">
    <property type="entry name" value="TRNASYNTHPRO"/>
</dbReference>
<name>A0A8B8G106_9HEMI</name>
<dbReference type="Proteomes" id="UP000694846">
    <property type="component" value="Unplaced"/>
</dbReference>
<dbReference type="InterPro" id="IPR002316">
    <property type="entry name" value="Pro-tRNA-ligase_IIa"/>
</dbReference>
<evidence type="ECO:0000256" key="1">
    <source>
        <dbReference type="ARBA" id="ARBA00012831"/>
    </source>
</evidence>
<dbReference type="SUPFAM" id="SSF55681">
    <property type="entry name" value="Class II aaRS and biotin synthetases"/>
    <property type="match status" value="1"/>
</dbReference>
<feature type="domain" description="Aminoacyl-transfer RNA synthetases class-II family profile" evidence="10">
    <location>
        <begin position="25"/>
        <end position="336"/>
    </location>
</feature>
<dbReference type="GeneID" id="112687679"/>
<dbReference type="InterPro" id="IPR002314">
    <property type="entry name" value="aa-tRNA-synt_IIb"/>
</dbReference>
<evidence type="ECO:0000256" key="5">
    <source>
        <dbReference type="ARBA" id="ARBA00022917"/>
    </source>
</evidence>
<evidence type="ECO:0000256" key="6">
    <source>
        <dbReference type="ARBA" id="ARBA00023146"/>
    </source>
</evidence>
<dbReference type="EC" id="6.1.1.15" evidence="1"/>
<evidence type="ECO:0000313" key="12">
    <source>
        <dbReference type="RefSeq" id="XP_025416325.1"/>
    </source>
</evidence>
<dbReference type="CDD" id="cd00779">
    <property type="entry name" value="ProRS_core_prok"/>
    <property type="match status" value="1"/>
</dbReference>
<proteinExistence type="predicted"/>
<keyword evidence="5" id="KW-0648">Protein biosynthesis</keyword>
<evidence type="ECO:0000256" key="3">
    <source>
        <dbReference type="ARBA" id="ARBA00022741"/>
    </source>
</evidence>
<keyword evidence="4" id="KW-0067">ATP-binding</keyword>
<keyword evidence="3" id="KW-0547">Nucleotide-binding</keyword>
<evidence type="ECO:0000256" key="9">
    <source>
        <dbReference type="ARBA" id="ARBA00071545"/>
    </source>
</evidence>
<dbReference type="InterPro" id="IPR045864">
    <property type="entry name" value="aa-tRNA-synth_II/BPL/LPL"/>
</dbReference>
<organism evidence="11 12">
    <name type="scientific">Sipha flava</name>
    <name type="common">yellow sugarcane aphid</name>
    <dbReference type="NCBI Taxonomy" id="143950"/>
    <lineage>
        <taxon>Eukaryota</taxon>
        <taxon>Metazoa</taxon>
        <taxon>Ecdysozoa</taxon>
        <taxon>Arthropoda</taxon>
        <taxon>Hexapoda</taxon>
        <taxon>Insecta</taxon>
        <taxon>Pterygota</taxon>
        <taxon>Neoptera</taxon>
        <taxon>Paraneoptera</taxon>
        <taxon>Hemiptera</taxon>
        <taxon>Sternorrhyncha</taxon>
        <taxon>Aphidomorpha</taxon>
        <taxon>Aphidoidea</taxon>
        <taxon>Aphididae</taxon>
        <taxon>Sipha</taxon>
    </lineage>
</organism>
<keyword evidence="2 12" id="KW-0436">Ligase</keyword>
<reference evidence="12" key="1">
    <citation type="submission" date="2025-08" db="UniProtKB">
        <authorList>
            <consortium name="RefSeq"/>
        </authorList>
    </citation>
    <scope>IDENTIFICATION</scope>
    <source>
        <tissue evidence="12">Whole body</tissue>
    </source>
</reference>
<dbReference type="SUPFAM" id="SSF52954">
    <property type="entry name" value="Class II aaRS ABD-related"/>
    <property type="match status" value="1"/>
</dbReference>
<dbReference type="Gene3D" id="3.40.50.800">
    <property type="entry name" value="Anticodon-binding domain"/>
    <property type="match status" value="1"/>
</dbReference>
<dbReference type="Pfam" id="PF00587">
    <property type="entry name" value="tRNA-synt_2b"/>
    <property type="match status" value="1"/>
</dbReference>
<dbReference type="GO" id="GO:0005739">
    <property type="term" value="C:mitochondrion"/>
    <property type="evidence" value="ECO:0007669"/>
    <property type="project" value="TreeGrafter"/>
</dbReference>
<dbReference type="PROSITE" id="PS50862">
    <property type="entry name" value="AA_TRNA_LIGASE_II"/>
    <property type="match status" value="1"/>
</dbReference>
<dbReference type="GO" id="GO:0006433">
    <property type="term" value="P:prolyl-tRNA aminoacylation"/>
    <property type="evidence" value="ECO:0007669"/>
    <property type="project" value="InterPro"/>
</dbReference>
<gene>
    <name evidence="12" type="primary">LOC112687679</name>
</gene>
<keyword evidence="11" id="KW-1185">Reference proteome</keyword>
<dbReference type="InterPro" id="IPR033730">
    <property type="entry name" value="ProRS_core_prok"/>
</dbReference>
<dbReference type="CTD" id="38331"/>
<dbReference type="Gene3D" id="3.30.930.10">
    <property type="entry name" value="Bira Bifunctional Protein, Domain 2"/>
    <property type="match status" value="1"/>
</dbReference>
<dbReference type="OrthoDB" id="10267474at2759"/>
<evidence type="ECO:0000256" key="2">
    <source>
        <dbReference type="ARBA" id="ARBA00022598"/>
    </source>
</evidence>
<evidence type="ECO:0000256" key="4">
    <source>
        <dbReference type="ARBA" id="ARBA00022840"/>
    </source>
</evidence>
<dbReference type="FunFam" id="3.30.930.10:FF:000042">
    <property type="entry name" value="probable proline--tRNA ligase, mitochondrial"/>
    <property type="match status" value="1"/>
</dbReference>
<dbReference type="InterPro" id="IPR036621">
    <property type="entry name" value="Anticodon-bd_dom_sf"/>
</dbReference>
<dbReference type="InterPro" id="IPR004154">
    <property type="entry name" value="Anticodon-bd"/>
</dbReference>
<dbReference type="Pfam" id="PF03129">
    <property type="entry name" value="HGTP_anticodon"/>
    <property type="match status" value="1"/>
</dbReference>
<dbReference type="InterPro" id="IPR050062">
    <property type="entry name" value="Pro-tRNA_synthetase"/>
</dbReference>
<dbReference type="GO" id="GO:0005524">
    <property type="term" value="F:ATP binding"/>
    <property type="evidence" value="ECO:0007669"/>
    <property type="project" value="UniProtKB-KW"/>
</dbReference>
<dbReference type="GO" id="GO:0004827">
    <property type="term" value="F:proline-tRNA ligase activity"/>
    <property type="evidence" value="ECO:0007669"/>
    <property type="project" value="UniProtKB-EC"/>
</dbReference>
<keyword evidence="6" id="KW-0030">Aminoacyl-tRNA synthetase</keyword>
<protein>
    <recommendedName>
        <fullName evidence="9">Probable proline--tRNA ligase, mitochondrial</fullName>
        <ecNumber evidence="1">6.1.1.15</ecNumber>
    </recommendedName>
    <alternativeName>
        <fullName evidence="7">Prolyl-tRNA synthetase</fullName>
    </alternativeName>
</protein>
<evidence type="ECO:0000256" key="7">
    <source>
        <dbReference type="ARBA" id="ARBA00029731"/>
    </source>
</evidence>
<comment type="catalytic activity">
    <reaction evidence="8">
        <text>tRNA(Pro) + L-proline + ATP = L-prolyl-tRNA(Pro) + AMP + diphosphate</text>
        <dbReference type="Rhea" id="RHEA:14305"/>
        <dbReference type="Rhea" id="RHEA-COMP:9700"/>
        <dbReference type="Rhea" id="RHEA-COMP:9702"/>
        <dbReference type="ChEBI" id="CHEBI:30616"/>
        <dbReference type="ChEBI" id="CHEBI:33019"/>
        <dbReference type="ChEBI" id="CHEBI:60039"/>
        <dbReference type="ChEBI" id="CHEBI:78442"/>
        <dbReference type="ChEBI" id="CHEBI:78532"/>
        <dbReference type="ChEBI" id="CHEBI:456215"/>
        <dbReference type="EC" id="6.1.1.15"/>
    </reaction>
</comment>